<dbReference type="PANTHER" id="PTHR11071">
    <property type="entry name" value="PEPTIDYL-PROLYL CIS-TRANS ISOMERASE"/>
    <property type="match status" value="1"/>
</dbReference>
<comment type="catalytic activity">
    <reaction evidence="1">
        <text>[protein]-peptidylproline (omega=180) = [protein]-peptidylproline (omega=0)</text>
        <dbReference type="Rhea" id="RHEA:16237"/>
        <dbReference type="Rhea" id="RHEA-COMP:10747"/>
        <dbReference type="Rhea" id="RHEA-COMP:10748"/>
        <dbReference type="ChEBI" id="CHEBI:83833"/>
        <dbReference type="ChEBI" id="CHEBI:83834"/>
        <dbReference type="EC" id="5.2.1.8"/>
    </reaction>
</comment>
<dbReference type="PRINTS" id="PR00153">
    <property type="entry name" value="CSAPPISMRASE"/>
</dbReference>
<feature type="compositionally biased region" description="Basic residues" evidence="6">
    <location>
        <begin position="273"/>
        <end position="313"/>
    </location>
</feature>
<dbReference type="GO" id="GO:0006457">
    <property type="term" value="P:protein folding"/>
    <property type="evidence" value="ECO:0000318"/>
    <property type="project" value="GO_Central"/>
</dbReference>
<dbReference type="GO" id="GO:0016018">
    <property type="term" value="F:cyclosporin A binding"/>
    <property type="evidence" value="ECO:0000318"/>
    <property type="project" value="GO_Central"/>
</dbReference>
<comment type="similarity">
    <text evidence="2">Belongs to the cyclophilin-type PPIase family.</text>
</comment>
<organism evidence="8 9">
    <name type="scientific">Zostera marina</name>
    <name type="common">Eelgrass</name>
    <dbReference type="NCBI Taxonomy" id="29655"/>
    <lineage>
        <taxon>Eukaryota</taxon>
        <taxon>Viridiplantae</taxon>
        <taxon>Streptophyta</taxon>
        <taxon>Embryophyta</taxon>
        <taxon>Tracheophyta</taxon>
        <taxon>Spermatophyta</taxon>
        <taxon>Magnoliopsida</taxon>
        <taxon>Liliopsida</taxon>
        <taxon>Zosteraceae</taxon>
        <taxon>Zostera</taxon>
    </lineage>
</organism>
<feature type="compositionally biased region" description="Basic residues" evidence="6">
    <location>
        <begin position="630"/>
        <end position="651"/>
    </location>
</feature>
<dbReference type="Proteomes" id="UP000036987">
    <property type="component" value="Unassembled WGS sequence"/>
</dbReference>
<dbReference type="Gene3D" id="2.40.100.10">
    <property type="entry name" value="Cyclophilin-like"/>
    <property type="match status" value="1"/>
</dbReference>
<dbReference type="InterPro" id="IPR002130">
    <property type="entry name" value="Cyclophilin-type_PPIase_dom"/>
</dbReference>
<dbReference type="PANTHER" id="PTHR11071:SF561">
    <property type="entry name" value="PEPTIDYL-PROLYL CIS-TRANS ISOMERASE D-RELATED"/>
    <property type="match status" value="1"/>
</dbReference>
<dbReference type="EMBL" id="LFYR01001193">
    <property type="protein sequence ID" value="KMZ63965.1"/>
    <property type="molecule type" value="Genomic_DNA"/>
</dbReference>
<feature type="compositionally biased region" description="Basic residues" evidence="6">
    <location>
        <begin position="211"/>
        <end position="231"/>
    </location>
</feature>
<keyword evidence="4" id="KW-0697">Rotamase</keyword>
<evidence type="ECO:0000313" key="9">
    <source>
        <dbReference type="Proteomes" id="UP000036987"/>
    </source>
</evidence>
<feature type="compositionally biased region" description="Low complexity" evidence="6">
    <location>
        <begin position="504"/>
        <end position="533"/>
    </location>
</feature>
<dbReference type="GO" id="GO:0003755">
    <property type="term" value="F:peptidyl-prolyl cis-trans isomerase activity"/>
    <property type="evidence" value="ECO:0000318"/>
    <property type="project" value="GO_Central"/>
</dbReference>
<feature type="compositionally biased region" description="Low complexity" evidence="6">
    <location>
        <begin position="255"/>
        <end position="268"/>
    </location>
</feature>
<evidence type="ECO:0000256" key="6">
    <source>
        <dbReference type="SAM" id="MobiDB-lite"/>
    </source>
</evidence>
<dbReference type="SUPFAM" id="SSF50891">
    <property type="entry name" value="Cyclophilin-like"/>
    <property type="match status" value="1"/>
</dbReference>
<dbReference type="GO" id="GO:0005737">
    <property type="term" value="C:cytoplasm"/>
    <property type="evidence" value="ECO:0000318"/>
    <property type="project" value="GO_Central"/>
</dbReference>
<accession>A0A0K9P6Z3</accession>
<feature type="compositionally biased region" description="Low complexity" evidence="6">
    <location>
        <begin position="418"/>
        <end position="475"/>
    </location>
</feature>
<feature type="compositionally biased region" description="Low complexity" evidence="6">
    <location>
        <begin position="233"/>
        <end position="242"/>
    </location>
</feature>
<protein>
    <recommendedName>
        <fullName evidence="3">peptidylprolyl isomerase</fullName>
        <ecNumber evidence="3">5.2.1.8</ecNumber>
    </recommendedName>
</protein>
<name>A0A0K9P6Z3_ZOSMR</name>
<dbReference type="InterPro" id="IPR020892">
    <property type="entry name" value="Cyclophilin-type_PPIase_CS"/>
</dbReference>
<feature type="domain" description="PPIase cyclophilin-type" evidence="7">
    <location>
        <begin position="10"/>
        <end position="175"/>
    </location>
</feature>
<evidence type="ECO:0000313" key="8">
    <source>
        <dbReference type="EMBL" id="KMZ63965.1"/>
    </source>
</evidence>
<dbReference type="InterPro" id="IPR029000">
    <property type="entry name" value="Cyclophilin-like_dom_sf"/>
</dbReference>
<keyword evidence="5" id="KW-0413">Isomerase</keyword>
<dbReference type="STRING" id="29655.A0A0K9P6Z3"/>
<dbReference type="EC" id="5.2.1.8" evidence="3"/>
<keyword evidence="9" id="KW-1185">Reference proteome</keyword>
<feature type="compositionally biased region" description="Basic and acidic residues" evidence="6">
    <location>
        <begin position="611"/>
        <end position="629"/>
    </location>
</feature>
<reference evidence="9" key="1">
    <citation type="journal article" date="2016" name="Nature">
        <title>The genome of the seagrass Zostera marina reveals angiosperm adaptation to the sea.</title>
        <authorList>
            <person name="Olsen J.L."/>
            <person name="Rouze P."/>
            <person name="Verhelst B."/>
            <person name="Lin Y.-C."/>
            <person name="Bayer T."/>
            <person name="Collen J."/>
            <person name="Dattolo E."/>
            <person name="De Paoli E."/>
            <person name="Dittami S."/>
            <person name="Maumus F."/>
            <person name="Michel G."/>
            <person name="Kersting A."/>
            <person name="Lauritano C."/>
            <person name="Lohaus R."/>
            <person name="Toepel M."/>
            <person name="Tonon T."/>
            <person name="Vanneste K."/>
            <person name="Amirebrahimi M."/>
            <person name="Brakel J."/>
            <person name="Bostroem C."/>
            <person name="Chovatia M."/>
            <person name="Grimwood J."/>
            <person name="Jenkins J.W."/>
            <person name="Jueterbock A."/>
            <person name="Mraz A."/>
            <person name="Stam W.T."/>
            <person name="Tice H."/>
            <person name="Bornberg-Bauer E."/>
            <person name="Green P.J."/>
            <person name="Pearson G.A."/>
            <person name="Procaccini G."/>
            <person name="Duarte C.M."/>
            <person name="Schmutz J."/>
            <person name="Reusch T.B.H."/>
            <person name="Van de Peer Y."/>
        </authorList>
    </citation>
    <scope>NUCLEOTIDE SEQUENCE [LARGE SCALE GENOMIC DNA]</scope>
    <source>
        <strain evidence="9">cv. Finnish</strain>
    </source>
</reference>
<dbReference type="FunFam" id="2.40.100.10:FF:000022">
    <property type="entry name" value="Peptidyl-prolyl cis-trans isomerase CYP95"/>
    <property type="match status" value="1"/>
</dbReference>
<evidence type="ECO:0000256" key="4">
    <source>
        <dbReference type="ARBA" id="ARBA00023110"/>
    </source>
</evidence>
<feature type="compositionally biased region" description="Basic and acidic residues" evidence="6">
    <location>
        <begin position="387"/>
        <end position="396"/>
    </location>
</feature>
<dbReference type="PROSITE" id="PS00170">
    <property type="entry name" value="CSA_PPIASE_1"/>
    <property type="match status" value="1"/>
</dbReference>
<evidence type="ECO:0000256" key="3">
    <source>
        <dbReference type="ARBA" id="ARBA00013194"/>
    </source>
</evidence>
<feature type="region of interest" description="Disordered" evidence="6">
    <location>
        <begin position="180"/>
        <end position="752"/>
    </location>
</feature>
<evidence type="ECO:0000256" key="2">
    <source>
        <dbReference type="ARBA" id="ARBA00007365"/>
    </source>
</evidence>
<feature type="compositionally biased region" description="Polar residues" evidence="6">
    <location>
        <begin position="343"/>
        <end position="359"/>
    </location>
</feature>
<feature type="compositionally biased region" description="Basic residues" evidence="6">
    <location>
        <begin position="535"/>
        <end position="546"/>
    </location>
</feature>
<gene>
    <name evidence="8" type="ORF">ZOSMA_38G00740</name>
</gene>
<feature type="compositionally biased region" description="Low complexity" evidence="6">
    <location>
        <begin position="547"/>
        <end position="560"/>
    </location>
</feature>
<dbReference type="Pfam" id="PF00160">
    <property type="entry name" value="Pro_isomerase"/>
    <property type="match status" value="1"/>
</dbReference>
<proteinExistence type="inferred from homology"/>
<sequence length="752" mass="84848">MAKKKNPTVFLEVSIDGNVAGLLEFELFYDVVPKTAENFRALCTGEKGIGVVTNKPLHYKGSCFHRIIKGFMAQGGDFSKRDGRGGESIYGGKFTDEGFAIKHDSPGLLSMANTGPDSNNSQFFITLKATPHLDGKHVVFGKLVHGREILRDMELVDTDDSNKPLVPVKIVNCGEVHSGKSESLIADKEKRKPSRQKTSVNDSSNDDIRDARRKSKHKKSSRLKKKKRKRYYSSDTESSSLDSDTESSESDSDSDSYSSSSSSELSSSSDDHRRRKRHSKRDRYKRSKKRRERRKVKKRRRRERRKRRSRRLPKVNSENVDTSGSSSEDDGDDASGKRKKIKVSSQTDPHSSMVKNESTVGKMASKEDDFLSKNGEMRMNGNIIDDEPGKSGDKVVENSIFQVKARDHHPKQSVRNRISVSPKVEVSKSPSISANNLSSRSPSSRSPSKSPIRPSANRSRSKSLSKSPLRPPGRSVSRGSMRSLSHKSDSQSPLRPSFRRAVNRSPLRAPQRSPSRSLSPVRRSPSRSLSPVRRSPPRRLRSRKSLSRSLSPVRRASPVVNRRRSPSRSESPDGSPKRIRRGRGFSQRYSYARRYRTRSPDRSPIRSYRYGRNERDRYPNYRGYSERSPPRRYRSSPRARTPPRYRGRRSPSRSLSRSPLVYRNRTRRGYSRSPPPRSVSPSERRRSRVTNYGRSNKRTISRSRDPSGSRSRSSSPVASPSPKRISKDKLGSSPSTSPDGKKGLVSYGDGSP</sequence>
<feature type="compositionally biased region" description="Basic and acidic residues" evidence="6">
    <location>
        <begin position="180"/>
        <end position="190"/>
    </location>
</feature>
<comment type="caution">
    <text evidence="8">The sequence shown here is derived from an EMBL/GenBank/DDBJ whole genome shotgun (WGS) entry which is preliminary data.</text>
</comment>
<evidence type="ECO:0000259" key="7">
    <source>
        <dbReference type="PROSITE" id="PS50072"/>
    </source>
</evidence>
<feature type="compositionally biased region" description="Low complexity" evidence="6">
    <location>
        <begin position="708"/>
        <end position="722"/>
    </location>
</feature>
<dbReference type="PROSITE" id="PS50072">
    <property type="entry name" value="CSA_PPIASE_2"/>
    <property type="match status" value="1"/>
</dbReference>
<evidence type="ECO:0000256" key="1">
    <source>
        <dbReference type="ARBA" id="ARBA00000971"/>
    </source>
</evidence>
<evidence type="ECO:0000256" key="5">
    <source>
        <dbReference type="ARBA" id="ARBA00023235"/>
    </source>
</evidence>
<feature type="compositionally biased region" description="Acidic residues" evidence="6">
    <location>
        <begin position="243"/>
        <end position="254"/>
    </location>
</feature>
<dbReference type="OMA" id="NQNQFNR"/>
<dbReference type="AlphaFoldDB" id="A0A0K9P6Z3"/>